<dbReference type="GO" id="GO:0046872">
    <property type="term" value="F:metal ion binding"/>
    <property type="evidence" value="ECO:0007669"/>
    <property type="project" value="InterPro"/>
</dbReference>
<comment type="caution">
    <text evidence="7">The sequence shown here is derived from an EMBL/GenBank/DDBJ whole genome shotgun (WGS) entry which is preliminary data.</text>
</comment>
<dbReference type="InterPro" id="IPR025733">
    <property type="entry name" value="PAPs_C"/>
</dbReference>
<accession>A0A8H7UPF2</accession>
<reference evidence="7" key="1">
    <citation type="submission" date="2020-12" db="EMBL/GenBank/DDBJ databases">
        <title>Metabolic potential, ecology and presence of endohyphal bacteria is reflected in genomic diversity of Mucoromycotina.</title>
        <authorList>
            <person name="Muszewska A."/>
            <person name="Okrasinska A."/>
            <person name="Steczkiewicz K."/>
            <person name="Drgas O."/>
            <person name="Orlowska M."/>
            <person name="Perlinska-Lenart U."/>
            <person name="Aleksandrzak-Piekarczyk T."/>
            <person name="Szatraj K."/>
            <person name="Zielenkiewicz U."/>
            <person name="Pilsyk S."/>
            <person name="Malc E."/>
            <person name="Mieczkowski P."/>
            <person name="Kruszewska J.S."/>
            <person name="Biernat P."/>
            <person name="Pawlowska J."/>
        </authorList>
    </citation>
    <scope>NUCLEOTIDE SEQUENCE</scope>
    <source>
        <strain evidence="7">CBS 226.32</strain>
    </source>
</reference>
<feature type="signal peptide" evidence="3">
    <location>
        <begin position="1"/>
        <end position="18"/>
    </location>
</feature>
<feature type="domain" description="Purple acid phosphatase C-terminal" evidence="5">
    <location>
        <begin position="390"/>
        <end position="447"/>
    </location>
</feature>
<dbReference type="Pfam" id="PF16656">
    <property type="entry name" value="Pur_ac_phosph_N"/>
    <property type="match status" value="1"/>
</dbReference>
<evidence type="ECO:0000259" key="5">
    <source>
        <dbReference type="Pfam" id="PF14008"/>
    </source>
</evidence>
<dbReference type="Gene3D" id="2.60.40.380">
    <property type="entry name" value="Purple acid phosphatase-like, N-terminal"/>
    <property type="match status" value="1"/>
</dbReference>
<keyword evidence="2" id="KW-0325">Glycoprotein</keyword>
<evidence type="ECO:0000259" key="6">
    <source>
        <dbReference type="Pfam" id="PF16656"/>
    </source>
</evidence>
<dbReference type="InterPro" id="IPR029052">
    <property type="entry name" value="Metallo-depent_PP-like"/>
</dbReference>
<dbReference type="EC" id="3.1.3.2" evidence="3"/>
<evidence type="ECO:0000256" key="3">
    <source>
        <dbReference type="RuleBase" id="RU361203"/>
    </source>
</evidence>
<evidence type="ECO:0000313" key="8">
    <source>
        <dbReference type="Proteomes" id="UP000650833"/>
    </source>
</evidence>
<dbReference type="OrthoDB" id="45007at2759"/>
<comment type="catalytic activity">
    <reaction evidence="3">
        <text>a phosphate monoester + H2O = an alcohol + phosphate</text>
        <dbReference type="Rhea" id="RHEA:15017"/>
        <dbReference type="ChEBI" id="CHEBI:15377"/>
        <dbReference type="ChEBI" id="CHEBI:30879"/>
        <dbReference type="ChEBI" id="CHEBI:43474"/>
        <dbReference type="ChEBI" id="CHEBI:67140"/>
        <dbReference type="EC" id="3.1.3.2"/>
    </reaction>
</comment>
<protein>
    <recommendedName>
        <fullName evidence="3">Purple acid phosphatase</fullName>
        <ecNumber evidence="3">3.1.3.2</ecNumber>
    </recommendedName>
</protein>
<feature type="chain" id="PRO_5034621407" description="Purple acid phosphatase" evidence="3">
    <location>
        <begin position="19"/>
        <end position="471"/>
    </location>
</feature>
<dbReference type="Proteomes" id="UP000650833">
    <property type="component" value="Unassembled WGS sequence"/>
</dbReference>
<keyword evidence="3" id="KW-0378">Hydrolase</keyword>
<dbReference type="AlphaFoldDB" id="A0A8H7UPF2"/>
<dbReference type="GO" id="GO:0003993">
    <property type="term" value="F:acid phosphatase activity"/>
    <property type="evidence" value="ECO:0007669"/>
    <property type="project" value="UniProtKB-EC"/>
</dbReference>
<dbReference type="Pfam" id="PF00149">
    <property type="entry name" value="Metallophos"/>
    <property type="match status" value="1"/>
</dbReference>
<dbReference type="Gene3D" id="3.60.21.10">
    <property type="match status" value="1"/>
</dbReference>
<dbReference type="PANTHER" id="PTHR45867">
    <property type="entry name" value="PURPLE ACID PHOSPHATASE"/>
    <property type="match status" value="1"/>
</dbReference>
<feature type="domain" description="Calcineurin-like phosphoesterase" evidence="4">
    <location>
        <begin position="162"/>
        <end position="367"/>
    </location>
</feature>
<sequence>MYILLVIFSLIATSFIEATIVVNNKTVVCYGGPGTLPSIDLYNKDGNWNRTYHPAEPQQIHTSWLSDGKAFRVQFSTMTPVDKSKLDYWFDSDEQSFVYESLDWEFIDGGIEKRNQFMHTFISRKLEPSTIYKYKVETVKNDQIYVSKIYEFHTPLEDSVSFKFLATGDLGVANAVSMPVFKELAQNHDYDFVAIMGDQGYNLDDFNGEKGDQYMNFAQDFYANVPLITTSGNHEQAYNFSHYKNRFDLMPYRESNFDNSMQYSIDYKSLHLISFATEVFFEGSDEQVQTSLQWLEQDLIKATRYRSKIPWIIVIGHRPLYCSILSNPDCKENAEVIRFGHNKQQGLESLLTKYNIDMYLCGHKHNYERTFPVRNNTMLTKSYHNAPSFFQVITGNAGNYEGGDLFDNTTDVPSWLGNRFQGYGFSAIEVSPRHLDLHHYETRTDGTLGHLRDHVRVSKTKSHTNKQKIIN</sequence>
<evidence type="ECO:0000256" key="2">
    <source>
        <dbReference type="ARBA" id="ARBA00023180"/>
    </source>
</evidence>
<keyword evidence="1 3" id="KW-0732">Signal</keyword>
<dbReference type="PANTHER" id="PTHR45867:SF3">
    <property type="entry name" value="ACID PHOSPHATASE TYPE 7"/>
    <property type="match status" value="1"/>
</dbReference>
<dbReference type="InterPro" id="IPR041792">
    <property type="entry name" value="MPP_PAP"/>
</dbReference>
<dbReference type="InterPro" id="IPR008963">
    <property type="entry name" value="Purple_acid_Pase-like_N"/>
</dbReference>
<gene>
    <name evidence="7" type="ORF">INT46_010829</name>
</gene>
<dbReference type="SUPFAM" id="SSF56300">
    <property type="entry name" value="Metallo-dependent phosphatases"/>
    <property type="match status" value="1"/>
</dbReference>
<proteinExistence type="inferred from homology"/>
<organism evidence="7 8">
    <name type="scientific">Mucor plumbeus</name>
    <dbReference type="NCBI Taxonomy" id="97098"/>
    <lineage>
        <taxon>Eukaryota</taxon>
        <taxon>Fungi</taxon>
        <taxon>Fungi incertae sedis</taxon>
        <taxon>Mucoromycota</taxon>
        <taxon>Mucoromycotina</taxon>
        <taxon>Mucoromycetes</taxon>
        <taxon>Mucorales</taxon>
        <taxon>Mucorineae</taxon>
        <taxon>Mucoraceae</taxon>
        <taxon>Mucor</taxon>
    </lineage>
</organism>
<dbReference type="SUPFAM" id="SSF49363">
    <property type="entry name" value="Purple acid phosphatase, N-terminal domain"/>
    <property type="match status" value="1"/>
</dbReference>
<dbReference type="InterPro" id="IPR015914">
    <property type="entry name" value="PAPs_N"/>
</dbReference>
<comment type="similarity">
    <text evidence="3">Belongs to the metallophosphoesterase superfamily. Purple acid phosphatase family.</text>
</comment>
<dbReference type="Pfam" id="PF14008">
    <property type="entry name" value="Metallophos_C"/>
    <property type="match status" value="1"/>
</dbReference>
<name>A0A8H7UPF2_9FUNG</name>
<dbReference type="EMBL" id="JAEPRC010000638">
    <property type="protein sequence ID" value="KAG2193641.1"/>
    <property type="molecule type" value="Genomic_DNA"/>
</dbReference>
<evidence type="ECO:0000313" key="7">
    <source>
        <dbReference type="EMBL" id="KAG2193641.1"/>
    </source>
</evidence>
<dbReference type="InterPro" id="IPR004843">
    <property type="entry name" value="Calcineurin-like_PHP"/>
</dbReference>
<evidence type="ECO:0000256" key="1">
    <source>
        <dbReference type="ARBA" id="ARBA00022729"/>
    </source>
</evidence>
<dbReference type="CDD" id="cd00839">
    <property type="entry name" value="MPP_PAPs"/>
    <property type="match status" value="1"/>
</dbReference>
<keyword evidence="8" id="KW-1185">Reference proteome</keyword>
<feature type="domain" description="Purple acid phosphatase N-terminal" evidence="6">
    <location>
        <begin position="57"/>
        <end position="154"/>
    </location>
</feature>
<evidence type="ECO:0000259" key="4">
    <source>
        <dbReference type="Pfam" id="PF00149"/>
    </source>
</evidence>